<reference evidence="1 2" key="1">
    <citation type="submission" date="2013-07" db="EMBL/GenBank/DDBJ databases">
        <title>The Genome Sequence of Kwoniella mangroviensis CBS10435.</title>
        <authorList>
            <consortium name="The Broad Institute Genome Sequencing Platform"/>
            <person name="Cuomo C."/>
            <person name="Litvintseva A."/>
            <person name="Chen Y."/>
            <person name="Heitman J."/>
            <person name="Sun S."/>
            <person name="Springer D."/>
            <person name="Dromer F."/>
            <person name="Young S.K."/>
            <person name="Zeng Q."/>
            <person name="Gargeya S."/>
            <person name="Fitzgerald M."/>
            <person name="Abouelleil A."/>
            <person name="Alvarado L."/>
            <person name="Berlin A.M."/>
            <person name="Chapman S.B."/>
            <person name="Dewar J."/>
            <person name="Goldberg J."/>
            <person name="Griggs A."/>
            <person name="Gujja S."/>
            <person name="Hansen M."/>
            <person name="Howarth C."/>
            <person name="Imamovic A."/>
            <person name="Larimer J."/>
            <person name="McCowan C."/>
            <person name="Murphy C."/>
            <person name="Pearson M."/>
            <person name="Priest M."/>
            <person name="Roberts A."/>
            <person name="Saif S."/>
            <person name="Shea T."/>
            <person name="Sykes S."/>
            <person name="Wortman J."/>
            <person name="Nusbaum C."/>
            <person name="Birren B."/>
        </authorList>
    </citation>
    <scope>NUCLEOTIDE SEQUENCE [LARGE SCALE GENOMIC DNA]</scope>
    <source>
        <strain evidence="1 2">CBS 10435</strain>
    </source>
</reference>
<organism evidence="1 2">
    <name type="scientific">Kwoniella mangroviensis CBS 10435</name>
    <dbReference type="NCBI Taxonomy" id="1331196"/>
    <lineage>
        <taxon>Eukaryota</taxon>
        <taxon>Fungi</taxon>
        <taxon>Dikarya</taxon>
        <taxon>Basidiomycota</taxon>
        <taxon>Agaricomycotina</taxon>
        <taxon>Tremellomycetes</taxon>
        <taxon>Tremellales</taxon>
        <taxon>Cryptococcaceae</taxon>
        <taxon>Kwoniella</taxon>
    </lineage>
</organism>
<accession>A0A1B9IJY8</accession>
<dbReference type="AlphaFoldDB" id="A0A1B9IJY8"/>
<evidence type="ECO:0000313" key="1">
    <source>
        <dbReference type="EMBL" id="OCF55680.1"/>
    </source>
</evidence>
<protein>
    <submittedName>
        <fullName evidence="1">Uncharacterized protein</fullName>
    </submittedName>
</protein>
<gene>
    <name evidence="1" type="ORF">L486_06431</name>
</gene>
<dbReference type="EMBL" id="KI669465">
    <property type="protein sequence ID" value="OCF55680.1"/>
    <property type="molecule type" value="Genomic_DNA"/>
</dbReference>
<name>A0A1B9IJY8_9TREE</name>
<keyword evidence="2" id="KW-1185">Reference proteome</keyword>
<dbReference type="OrthoDB" id="10666284at2759"/>
<proteinExistence type="predicted"/>
<evidence type="ECO:0000313" key="2">
    <source>
        <dbReference type="Proteomes" id="UP000092583"/>
    </source>
</evidence>
<reference evidence="2" key="2">
    <citation type="submission" date="2013-12" db="EMBL/GenBank/DDBJ databases">
        <title>Evolution of pathogenesis and genome organization in the Tremellales.</title>
        <authorList>
            <person name="Cuomo C."/>
            <person name="Litvintseva A."/>
            <person name="Heitman J."/>
            <person name="Chen Y."/>
            <person name="Sun S."/>
            <person name="Springer D."/>
            <person name="Dromer F."/>
            <person name="Young S."/>
            <person name="Zeng Q."/>
            <person name="Chapman S."/>
            <person name="Gujja S."/>
            <person name="Saif S."/>
            <person name="Birren B."/>
        </authorList>
    </citation>
    <scope>NUCLEOTIDE SEQUENCE [LARGE SCALE GENOMIC DNA]</scope>
    <source>
        <strain evidence="2">CBS 10435</strain>
    </source>
</reference>
<dbReference type="Proteomes" id="UP000092583">
    <property type="component" value="Unassembled WGS sequence"/>
</dbReference>
<sequence>MRHHRLAFSSSFGNFSTSATLYFISSSKVTPVSFVVSLAALMDLMKNEDEPDTATKSLINEIRSTIPKKYCENPTLSKSQKWGSEAEVASHPSIIAITEAVTNPLYGTNDSDCRCPPTYIQDLEAKVAHQRCGGGTTVKTSATVTRDHVDHCRQRNWSRTFESDWVDLPIESNDEKNTAHDESVYMPQPSNSLPQAAPSAISDFTQHNLTHNSASGASMDWIELRDRELCTGRSQVEDGDIASRTNGHLKNLEQLQPNAFVRLFSENQDLISANKVTNDQWTTGTSLAVSAWSTESHKVSSTLEDMLRQGCSSELIFRINPRFQDRRIRTSISISDGLQARSVKKLERRL</sequence>